<organism evidence="5 6">
    <name type="scientific">Pseudoalteromonas peptidolytica F12-50-A1</name>
    <dbReference type="NCBI Taxonomy" id="1315280"/>
    <lineage>
        <taxon>Bacteria</taxon>
        <taxon>Pseudomonadati</taxon>
        <taxon>Pseudomonadota</taxon>
        <taxon>Gammaproteobacteria</taxon>
        <taxon>Alteromonadales</taxon>
        <taxon>Pseudoalteromonadaceae</taxon>
        <taxon>Pseudoalteromonas</taxon>
    </lineage>
</organism>
<evidence type="ECO:0000256" key="2">
    <source>
        <dbReference type="ARBA" id="ARBA00022801"/>
    </source>
</evidence>
<dbReference type="Pfam" id="PF02682">
    <property type="entry name" value="CT_C_D"/>
    <property type="match status" value="1"/>
</dbReference>
<name>A0A8I0MW57_9GAMM</name>
<dbReference type="NCBIfam" id="TIGR00370">
    <property type="entry name" value="5-oxoprolinase subunit PxpB"/>
    <property type="match status" value="1"/>
</dbReference>
<comment type="caution">
    <text evidence="5">The sequence shown here is derived from an EMBL/GenBank/DDBJ whole genome shotgun (WGS) entry which is preliminary data.</text>
</comment>
<keyword evidence="3" id="KW-0067">ATP-binding</keyword>
<accession>A0A8I0MW57</accession>
<dbReference type="Gene3D" id="2.40.100.10">
    <property type="entry name" value="Cyclophilin-like"/>
    <property type="match status" value="1"/>
</dbReference>
<dbReference type="PANTHER" id="PTHR34698">
    <property type="entry name" value="5-OXOPROLINASE SUBUNIT B"/>
    <property type="match status" value="1"/>
</dbReference>
<protein>
    <recommendedName>
        <fullName evidence="4">Carboxyltransferase domain-containing protein</fullName>
    </recommendedName>
</protein>
<gene>
    <name evidence="5" type="ORF">PPEP_a3737</name>
</gene>
<dbReference type="EMBL" id="AQHF01000021">
    <property type="protein sequence ID" value="MBE0346498.1"/>
    <property type="molecule type" value="Genomic_DNA"/>
</dbReference>
<sequence length="216" mass="23987">MTNVSCYLLGERAIVIDVACHIATQPKLNQKLFALKKWLDSSDAFIDVVPAMSSITAYLINPEKIKQWQQVIVEKWNDLEMDSFESKLHHISVNYGGEFGQDFGDVANRLALTHEQLIRLHTSVDYQVQFMGFLPGFAYLSGLPAQLHLPRKSTPITHVPKGSIAIADSYTAVYPCGSPGGWHLLGQTDSTLFDAESESVCLLQPGDTVRFVEKSC</sequence>
<dbReference type="GO" id="GO:0005524">
    <property type="term" value="F:ATP binding"/>
    <property type="evidence" value="ECO:0007669"/>
    <property type="project" value="UniProtKB-KW"/>
</dbReference>
<keyword evidence="1" id="KW-0547">Nucleotide-binding</keyword>
<dbReference type="InterPro" id="IPR003833">
    <property type="entry name" value="CT_C_D"/>
</dbReference>
<evidence type="ECO:0000256" key="3">
    <source>
        <dbReference type="ARBA" id="ARBA00022840"/>
    </source>
</evidence>
<dbReference type="Proteomes" id="UP000660708">
    <property type="component" value="Unassembled WGS sequence"/>
</dbReference>
<evidence type="ECO:0000259" key="4">
    <source>
        <dbReference type="SMART" id="SM00796"/>
    </source>
</evidence>
<keyword evidence="6" id="KW-1185">Reference proteome</keyword>
<dbReference type="RefSeq" id="WP_147389737.1">
    <property type="nucleotide sequence ID" value="NZ_AQHF01000021.1"/>
</dbReference>
<dbReference type="Gene3D" id="3.30.1360.40">
    <property type="match status" value="1"/>
</dbReference>
<evidence type="ECO:0000313" key="6">
    <source>
        <dbReference type="Proteomes" id="UP000660708"/>
    </source>
</evidence>
<dbReference type="AlphaFoldDB" id="A0A8I0MW57"/>
<dbReference type="SUPFAM" id="SSF50891">
    <property type="entry name" value="Cyclophilin-like"/>
    <property type="match status" value="1"/>
</dbReference>
<evidence type="ECO:0000313" key="5">
    <source>
        <dbReference type="EMBL" id="MBE0346498.1"/>
    </source>
</evidence>
<reference evidence="5 6" key="1">
    <citation type="submission" date="2015-06" db="EMBL/GenBank/DDBJ databases">
        <title>Genome sequence of Pseudoalteromonas peptidolytica.</title>
        <authorList>
            <person name="Xie B.-B."/>
            <person name="Rong J.-C."/>
            <person name="Qin Q.-L."/>
            <person name="Zhang Y.-Z."/>
        </authorList>
    </citation>
    <scope>NUCLEOTIDE SEQUENCE [LARGE SCALE GENOMIC DNA]</scope>
    <source>
        <strain evidence="5 6">F12-50-A1</strain>
    </source>
</reference>
<dbReference type="InterPro" id="IPR010016">
    <property type="entry name" value="PxpB"/>
</dbReference>
<evidence type="ECO:0000256" key="1">
    <source>
        <dbReference type="ARBA" id="ARBA00022741"/>
    </source>
</evidence>
<keyword evidence="2" id="KW-0378">Hydrolase</keyword>
<dbReference type="PANTHER" id="PTHR34698:SF2">
    <property type="entry name" value="5-OXOPROLINASE SUBUNIT B"/>
    <property type="match status" value="1"/>
</dbReference>
<dbReference type="InterPro" id="IPR029000">
    <property type="entry name" value="Cyclophilin-like_dom_sf"/>
</dbReference>
<feature type="domain" description="Carboxyltransferase" evidence="4">
    <location>
        <begin position="4"/>
        <end position="203"/>
    </location>
</feature>
<proteinExistence type="predicted"/>
<dbReference type="SMART" id="SM00796">
    <property type="entry name" value="AHS1"/>
    <property type="match status" value="1"/>
</dbReference>
<dbReference type="GO" id="GO:0016787">
    <property type="term" value="F:hydrolase activity"/>
    <property type="evidence" value="ECO:0007669"/>
    <property type="project" value="UniProtKB-KW"/>
</dbReference>